<dbReference type="InterPro" id="IPR009078">
    <property type="entry name" value="Ferritin-like_SF"/>
</dbReference>
<protein>
    <submittedName>
        <fullName evidence="1">Ferritin-like domain-containing protein</fullName>
    </submittedName>
</protein>
<gene>
    <name evidence="1" type="ORF">ACFSYC_19040</name>
</gene>
<name>A0ABW5XV42_9SPHI</name>
<keyword evidence="2" id="KW-1185">Reference proteome</keyword>
<reference evidence="2" key="1">
    <citation type="journal article" date="2019" name="Int. J. Syst. Evol. Microbiol.">
        <title>The Global Catalogue of Microorganisms (GCM) 10K type strain sequencing project: providing services to taxonomists for standard genome sequencing and annotation.</title>
        <authorList>
            <consortium name="The Broad Institute Genomics Platform"/>
            <consortium name="The Broad Institute Genome Sequencing Center for Infectious Disease"/>
            <person name="Wu L."/>
            <person name="Ma J."/>
        </authorList>
    </citation>
    <scope>NUCLEOTIDE SEQUENCE [LARGE SCALE GENOMIC DNA]</scope>
    <source>
        <strain evidence="2">KCTC 52232</strain>
    </source>
</reference>
<organism evidence="1 2">
    <name type="scientific">Mucilaginibacter antarcticus</name>
    <dbReference type="NCBI Taxonomy" id="1855725"/>
    <lineage>
        <taxon>Bacteria</taxon>
        <taxon>Pseudomonadati</taxon>
        <taxon>Bacteroidota</taxon>
        <taxon>Sphingobacteriia</taxon>
        <taxon>Sphingobacteriales</taxon>
        <taxon>Sphingobacteriaceae</taxon>
        <taxon>Mucilaginibacter</taxon>
    </lineage>
</organism>
<comment type="caution">
    <text evidence="1">The sequence shown here is derived from an EMBL/GenBank/DDBJ whole genome shotgun (WGS) entry which is preliminary data.</text>
</comment>
<dbReference type="SUPFAM" id="SSF47240">
    <property type="entry name" value="Ferritin-like"/>
    <property type="match status" value="1"/>
</dbReference>
<dbReference type="RefSeq" id="WP_377130445.1">
    <property type="nucleotide sequence ID" value="NZ_JBHUHN010000001.1"/>
</dbReference>
<dbReference type="EMBL" id="JBHUON010000036">
    <property type="protein sequence ID" value="MFD2866800.1"/>
    <property type="molecule type" value="Genomic_DNA"/>
</dbReference>
<dbReference type="Proteomes" id="UP001597601">
    <property type="component" value="Unassembled WGS sequence"/>
</dbReference>
<sequence length="290" mass="30648">MNLLGIIEEISKADPEFEDRINPRRAAIKNITSFGSKVAVAALPFAFSTLFKKAYGQTATPSVNDVLNYALKLEYLEAAFYNAGVASTLAFSSTEKAYLVSIQGHENAHVAFLKSVLGANAVAQTTQGTNGAYDFTGGYNTTTNTVTGTGPFTTVLTSVDTYLAVAQAFEDTGVRAYKGQAGNLLGNQVVLTAALNIHSVEARHAAAVRELRRKRGASTTKPWISGANDTGITAVNDNYKGEDNVIQGGVDITTLSAVSGSTSTRIATEAFDEALSMTEVVNLVKIFGVK</sequence>
<evidence type="ECO:0000313" key="1">
    <source>
        <dbReference type="EMBL" id="MFD2866800.1"/>
    </source>
</evidence>
<accession>A0ABW5XV42</accession>
<evidence type="ECO:0000313" key="2">
    <source>
        <dbReference type="Proteomes" id="UP001597601"/>
    </source>
</evidence>
<proteinExistence type="predicted"/>
<dbReference type="Pfam" id="PF13668">
    <property type="entry name" value="Ferritin_2"/>
    <property type="match status" value="1"/>
</dbReference>